<proteinExistence type="predicted"/>
<evidence type="ECO:0000313" key="1">
    <source>
        <dbReference type="EMBL" id="KKK90089.1"/>
    </source>
</evidence>
<name>A0A0F9BHI6_9ZZZZ</name>
<comment type="caution">
    <text evidence="1">The sequence shown here is derived from an EMBL/GenBank/DDBJ whole genome shotgun (WGS) entry which is preliminary data.</text>
</comment>
<organism evidence="1">
    <name type="scientific">marine sediment metagenome</name>
    <dbReference type="NCBI Taxonomy" id="412755"/>
    <lineage>
        <taxon>unclassified sequences</taxon>
        <taxon>metagenomes</taxon>
        <taxon>ecological metagenomes</taxon>
    </lineage>
</organism>
<gene>
    <name evidence="1" type="ORF">LCGC14_2726590</name>
</gene>
<feature type="non-terminal residue" evidence="1">
    <location>
        <position position="1"/>
    </location>
</feature>
<sequence length="55" mass="5667">GAQTLAVADHTVTVPNGGTATLVIGPFPPGIYNNGGYVFFTVDTNDLTFTAVRTP</sequence>
<reference evidence="1" key="1">
    <citation type="journal article" date="2015" name="Nature">
        <title>Complex archaea that bridge the gap between prokaryotes and eukaryotes.</title>
        <authorList>
            <person name="Spang A."/>
            <person name="Saw J.H."/>
            <person name="Jorgensen S.L."/>
            <person name="Zaremba-Niedzwiedzka K."/>
            <person name="Martijn J."/>
            <person name="Lind A.E."/>
            <person name="van Eijk R."/>
            <person name="Schleper C."/>
            <person name="Guy L."/>
            <person name="Ettema T.J."/>
        </authorList>
    </citation>
    <scope>NUCLEOTIDE SEQUENCE</scope>
</reference>
<accession>A0A0F9BHI6</accession>
<dbReference type="EMBL" id="LAZR01049250">
    <property type="protein sequence ID" value="KKK90089.1"/>
    <property type="molecule type" value="Genomic_DNA"/>
</dbReference>
<protein>
    <submittedName>
        <fullName evidence="1">Uncharacterized protein</fullName>
    </submittedName>
</protein>
<dbReference type="AlphaFoldDB" id="A0A0F9BHI6"/>